<evidence type="ECO:0000313" key="3">
    <source>
        <dbReference type="Proteomes" id="UP000005150"/>
    </source>
</evidence>
<dbReference type="InterPro" id="IPR007492">
    <property type="entry name" value="LytTR_DNA-bd_dom"/>
</dbReference>
<keyword evidence="3" id="KW-1185">Reference proteome</keyword>
<dbReference type="AlphaFoldDB" id="I9SZ57"/>
<dbReference type="Proteomes" id="UP000005150">
    <property type="component" value="Unassembled WGS sequence"/>
</dbReference>
<dbReference type="EMBL" id="AGXV01000033">
    <property type="protein sequence ID" value="EIY61736.1"/>
    <property type="molecule type" value="Genomic_DNA"/>
</dbReference>
<protein>
    <recommendedName>
        <fullName evidence="1">HTH LytTR-type domain-containing protein</fullName>
    </recommendedName>
</protein>
<comment type="caution">
    <text evidence="2">The sequence shown here is derived from an EMBL/GenBank/DDBJ whole genome shotgun (WGS) entry which is preliminary data.</text>
</comment>
<sequence>MKEQRKEDVFIMEYLTNIAKDQDNIFLSSTMTGNIQLLRLEHIGYFRYNSVNRLWEAALCNHRSLALKRTTNAEKILSYHPHLIQISQSMIINVSYLVLIKGNNCMMLPPFDKAEDLQISKSFMKKLMEKYPNI</sequence>
<dbReference type="PATRIC" id="fig|997887.3.peg.2932"/>
<proteinExistence type="predicted"/>
<feature type="domain" description="HTH LytTR-type" evidence="1">
    <location>
        <begin position="33"/>
        <end position="132"/>
    </location>
</feature>
<dbReference type="HOGENOM" id="CLU_155061_0_0_10"/>
<accession>I9SZ57</accession>
<dbReference type="GO" id="GO:0003677">
    <property type="term" value="F:DNA binding"/>
    <property type="evidence" value="ECO:0007669"/>
    <property type="project" value="InterPro"/>
</dbReference>
<evidence type="ECO:0000259" key="1">
    <source>
        <dbReference type="SMART" id="SM00850"/>
    </source>
</evidence>
<dbReference type="SMART" id="SM00850">
    <property type="entry name" value="LytTR"/>
    <property type="match status" value="1"/>
</dbReference>
<organism evidence="2 3">
    <name type="scientific">Bacteroides salyersiae CL02T12C01</name>
    <dbReference type="NCBI Taxonomy" id="997887"/>
    <lineage>
        <taxon>Bacteria</taxon>
        <taxon>Pseudomonadati</taxon>
        <taxon>Bacteroidota</taxon>
        <taxon>Bacteroidia</taxon>
        <taxon>Bacteroidales</taxon>
        <taxon>Bacteroidaceae</taxon>
        <taxon>Bacteroides</taxon>
    </lineage>
</organism>
<name>I9SZ57_9BACE</name>
<gene>
    <name evidence="2" type="ORF">HMPREF1071_02832</name>
</gene>
<reference evidence="2 3" key="1">
    <citation type="submission" date="2012-02" db="EMBL/GenBank/DDBJ databases">
        <title>The Genome Sequence of Bacteroides salyersiae CL02T12C01.</title>
        <authorList>
            <consortium name="The Broad Institute Genome Sequencing Platform"/>
            <person name="Earl A."/>
            <person name="Ward D."/>
            <person name="Feldgarden M."/>
            <person name="Gevers D."/>
            <person name="Zitomersky N.L."/>
            <person name="Coyne M.J."/>
            <person name="Comstock L.E."/>
            <person name="Young S.K."/>
            <person name="Zeng Q."/>
            <person name="Gargeya S."/>
            <person name="Fitzgerald M."/>
            <person name="Haas B."/>
            <person name="Abouelleil A."/>
            <person name="Alvarado L."/>
            <person name="Arachchi H.M."/>
            <person name="Berlin A."/>
            <person name="Chapman S.B."/>
            <person name="Gearin G."/>
            <person name="Goldberg J."/>
            <person name="Griggs A."/>
            <person name="Gujja S."/>
            <person name="Hansen M."/>
            <person name="Heiman D."/>
            <person name="Howarth C."/>
            <person name="Larimer J."/>
            <person name="Lui A."/>
            <person name="MacDonald P.J.P."/>
            <person name="McCowen C."/>
            <person name="Montmayeur A."/>
            <person name="Murphy C."/>
            <person name="Neiman D."/>
            <person name="Pearson M."/>
            <person name="Priest M."/>
            <person name="Roberts A."/>
            <person name="Saif S."/>
            <person name="Shea T."/>
            <person name="Sisk P."/>
            <person name="Stolte C."/>
            <person name="Sykes S."/>
            <person name="Wortman J."/>
            <person name="Nusbaum C."/>
            <person name="Birren B."/>
        </authorList>
    </citation>
    <scope>NUCLEOTIDE SEQUENCE [LARGE SCALE GENOMIC DNA]</scope>
    <source>
        <strain evidence="2 3">CL02T12C01</strain>
    </source>
</reference>
<dbReference type="Gene3D" id="2.40.50.1020">
    <property type="entry name" value="LytTr DNA-binding domain"/>
    <property type="match status" value="1"/>
</dbReference>
<evidence type="ECO:0000313" key="2">
    <source>
        <dbReference type="EMBL" id="EIY61736.1"/>
    </source>
</evidence>